<dbReference type="InterPro" id="IPR002934">
    <property type="entry name" value="Polymerase_NTP_transf_dom"/>
</dbReference>
<dbReference type="Proteomes" id="UP000036608">
    <property type="component" value="Chromosome"/>
</dbReference>
<sequence>MSFVIIQCGSSARGDANINSDIDLVCIWSETPPNYDAISSEYGDVMFYSQETIRRMKEKGSLFLTHLDVDGVFVTGNKNLLNEFKDFRPLKSQITKQHNETRRLITRLQWYPDSIIGQLWLCDVIYVALRTCVYCKNALSGHYAFGYLDALAKFGLSEENIRTMLIIRQGKYLYRKNRTTASCTSELSCFDGKLVELACRAITECTVRFVAGGSTKWEKIKRNDYWSERLIERAILNGEYHDDEFMKKMTRHNYHKVSLKTDASKILESQKKY</sequence>
<evidence type="ECO:0000313" key="3">
    <source>
        <dbReference type="Proteomes" id="UP000036608"/>
    </source>
</evidence>
<feature type="domain" description="Polymerase nucleotidyl transferase" evidence="1">
    <location>
        <begin position="8"/>
        <end position="47"/>
    </location>
</feature>
<accession>A0A0H5AEK7</accession>
<gene>
    <name evidence="2" type="ORF">AA957_26515</name>
</gene>
<evidence type="ECO:0000313" key="2">
    <source>
        <dbReference type="EMBL" id="AKS09516.1"/>
    </source>
</evidence>
<dbReference type="AlphaFoldDB" id="A0A0H5AEK7"/>
<dbReference type="GO" id="GO:0016779">
    <property type="term" value="F:nucleotidyltransferase activity"/>
    <property type="evidence" value="ECO:0007669"/>
    <property type="project" value="InterPro"/>
</dbReference>
<dbReference type="EMBL" id="CP011507">
    <property type="protein sequence ID" value="AKS09516.1"/>
    <property type="molecule type" value="Genomic_DNA"/>
</dbReference>
<protein>
    <recommendedName>
        <fullName evidence="1">Polymerase nucleotidyl transferase domain-containing protein</fullName>
    </recommendedName>
</protein>
<dbReference type="RefSeq" id="WP_049712805.1">
    <property type="nucleotide sequence ID" value="NZ_CP011507.1"/>
</dbReference>
<evidence type="ECO:0000259" key="1">
    <source>
        <dbReference type="Pfam" id="PF01909"/>
    </source>
</evidence>
<organism evidence="2 3">
    <name type="scientific">Pseudomonas trivialis</name>
    <dbReference type="NCBI Taxonomy" id="200450"/>
    <lineage>
        <taxon>Bacteria</taxon>
        <taxon>Pseudomonadati</taxon>
        <taxon>Pseudomonadota</taxon>
        <taxon>Gammaproteobacteria</taxon>
        <taxon>Pseudomonadales</taxon>
        <taxon>Pseudomonadaceae</taxon>
        <taxon>Pseudomonas</taxon>
    </lineage>
</organism>
<name>A0A0H5AEK7_9PSED</name>
<proteinExistence type="predicted"/>
<dbReference type="PATRIC" id="fig|200450.3.peg.5446"/>
<dbReference type="KEGG" id="ptv:AA957_26515"/>
<dbReference type="Gene3D" id="3.30.460.10">
    <property type="entry name" value="Beta Polymerase, domain 2"/>
    <property type="match status" value="1"/>
</dbReference>
<reference evidence="3" key="2">
    <citation type="submission" date="2015-05" db="EMBL/GenBank/DDBJ databases">
        <authorList>
            <person name="Swarnkar M.K."/>
            <person name="Vyas P."/>
            <person name="Rahi P."/>
            <person name="Thakur R."/>
            <person name="Thakur N."/>
            <person name="Singh A.K."/>
            <person name="Gulati A."/>
        </authorList>
    </citation>
    <scope>NUCLEOTIDE SEQUENCE [LARGE SCALE GENOMIC DNA]</scope>
    <source>
        <strain evidence="3">745</strain>
    </source>
</reference>
<dbReference type="Pfam" id="PF01909">
    <property type="entry name" value="NTP_transf_2"/>
    <property type="match status" value="1"/>
</dbReference>
<reference evidence="2 3" key="1">
    <citation type="journal article" date="2015" name="Genome Announc.">
        <title>Complete Genome Sequence of the Rhizobacterium Pseudomonas trivialis Strain IHBB745 with Multiple Plant Growth-Promoting Activities and Tolerance to Desiccation and Alkalinity.</title>
        <authorList>
            <person name="Gulati A."/>
            <person name="Swarnkar M.K."/>
            <person name="Vyas P."/>
            <person name="Rahi P."/>
            <person name="Thakur R."/>
            <person name="Thakur N."/>
            <person name="Singh A.K."/>
        </authorList>
    </citation>
    <scope>NUCLEOTIDE SEQUENCE [LARGE SCALE GENOMIC DNA]</scope>
    <source>
        <strain evidence="3">745</strain>
    </source>
</reference>
<dbReference type="SUPFAM" id="SSF81301">
    <property type="entry name" value="Nucleotidyltransferase"/>
    <property type="match status" value="1"/>
</dbReference>
<dbReference type="InterPro" id="IPR043519">
    <property type="entry name" value="NT_sf"/>
</dbReference>